<protein>
    <recommendedName>
        <fullName evidence="3">DUF937 domain-containing protein</fullName>
    </recommendedName>
</protein>
<dbReference type="AlphaFoldDB" id="A0A2G8TAM2"/>
<dbReference type="Proteomes" id="UP000230390">
    <property type="component" value="Unassembled WGS sequence"/>
</dbReference>
<evidence type="ECO:0008006" key="3">
    <source>
        <dbReference type="Google" id="ProtNLM"/>
    </source>
</evidence>
<dbReference type="RefSeq" id="WP_099791854.1">
    <property type="nucleotide sequence ID" value="NZ_JBHLYV010000097.1"/>
</dbReference>
<evidence type="ECO:0000313" key="1">
    <source>
        <dbReference type="EMBL" id="PIL43107.1"/>
    </source>
</evidence>
<organism evidence="1 2">
    <name type="scientific">Massilia eurypsychrophila</name>
    <dbReference type="NCBI Taxonomy" id="1485217"/>
    <lineage>
        <taxon>Bacteria</taxon>
        <taxon>Pseudomonadati</taxon>
        <taxon>Pseudomonadota</taxon>
        <taxon>Betaproteobacteria</taxon>
        <taxon>Burkholderiales</taxon>
        <taxon>Oxalobacteraceae</taxon>
        <taxon>Telluria group</taxon>
        <taxon>Massilia</taxon>
    </lineage>
</organism>
<evidence type="ECO:0000313" key="2">
    <source>
        <dbReference type="Proteomes" id="UP000230390"/>
    </source>
</evidence>
<reference evidence="1 2" key="1">
    <citation type="submission" date="2017-10" db="EMBL/GenBank/DDBJ databases">
        <title>Massilia psychrophilum sp. nov., a novel purple-pigmented bacterium isolated from Tianshan glacier, Xinjiang Municipality, China.</title>
        <authorList>
            <person name="Wang H."/>
        </authorList>
    </citation>
    <scope>NUCLEOTIDE SEQUENCE [LARGE SCALE GENOMIC DNA]</scope>
    <source>
        <strain evidence="1 2">JCM 30074</strain>
    </source>
</reference>
<dbReference type="EMBL" id="PDOC01000017">
    <property type="protein sequence ID" value="PIL43107.1"/>
    <property type="molecule type" value="Genomic_DNA"/>
</dbReference>
<gene>
    <name evidence="1" type="ORF">CR105_21045</name>
</gene>
<dbReference type="OrthoDB" id="8780806at2"/>
<proteinExistence type="predicted"/>
<sequence>MSFDLGNLLQQYASQNPANPQQAETDFDQVAQAAPRGDLAQGVSEAFRSDQTPPFPQMLGQMFGQSNSGQQAGMLNQLLGGLGPGVLASLAGGALGNLGNLFGGGNNNAQAPQVSPEQAARMTPEQVQQIAEKAEQDNPGIMDRMGEFYAEHPQLVKGLGGAALALVLGRMAQGIQRR</sequence>
<keyword evidence="2" id="KW-1185">Reference proteome</keyword>
<comment type="caution">
    <text evidence="1">The sequence shown here is derived from an EMBL/GenBank/DDBJ whole genome shotgun (WGS) entry which is preliminary data.</text>
</comment>
<accession>A0A2G8TAM2</accession>
<name>A0A2G8TAM2_9BURK</name>